<keyword evidence="2" id="KW-1185">Reference proteome</keyword>
<evidence type="ECO:0000313" key="2">
    <source>
        <dbReference type="Proteomes" id="UP000295110"/>
    </source>
</evidence>
<proteinExistence type="predicted"/>
<dbReference type="Proteomes" id="UP000295110">
    <property type="component" value="Unassembled WGS sequence"/>
</dbReference>
<sequence>MTTGTTDQALRAAWQQARQRLDARQLLGGARPGLSLRIPGTDTMWFGSAADDAEPRCIAWRGPPDGEAGLHALVYARRDDVCALASGGGDFGLRLADFGGCMPGVFDEQVRHLGHMPAALQSAGQLPAALAGGTNVLMLDGRALVLGMTATRLMLNAELFEKCAKAYVLALAAGGPLRPLPWIVRHVANRRLLKDEQRARERTRQGLLPEESQGY</sequence>
<comment type="caution">
    <text evidence="1">The sequence shown here is derived from an EMBL/GenBank/DDBJ whole genome shotgun (WGS) entry which is preliminary data.</text>
</comment>
<dbReference type="OrthoDB" id="323529at2"/>
<dbReference type="RefSeq" id="WP_132572539.1">
    <property type="nucleotide sequence ID" value="NZ_CBCSGL010000018.1"/>
</dbReference>
<gene>
    <name evidence="1" type="ORF">EV671_101559</name>
</gene>
<dbReference type="SUPFAM" id="SSF53639">
    <property type="entry name" value="AraD/HMP-PK domain-like"/>
    <property type="match status" value="1"/>
</dbReference>
<reference evidence="1 2" key="1">
    <citation type="submission" date="2019-03" db="EMBL/GenBank/DDBJ databases">
        <title>Genomic Encyclopedia of Type Strains, Phase IV (KMG-IV): sequencing the most valuable type-strain genomes for metagenomic binning, comparative biology and taxonomic classification.</title>
        <authorList>
            <person name="Goeker M."/>
        </authorList>
    </citation>
    <scope>NUCLEOTIDE SEQUENCE [LARGE SCALE GENOMIC DNA]</scope>
    <source>
        <strain evidence="1 2">DSM 654</strain>
    </source>
</reference>
<dbReference type="AlphaFoldDB" id="A0A4R3UX49"/>
<name>A0A4R3UX49_ROSSA</name>
<organism evidence="1 2">
    <name type="scientific">Roseateles saccharophilus</name>
    <name type="common">Pseudomonas saccharophila</name>
    <dbReference type="NCBI Taxonomy" id="304"/>
    <lineage>
        <taxon>Bacteria</taxon>
        <taxon>Pseudomonadati</taxon>
        <taxon>Pseudomonadota</taxon>
        <taxon>Betaproteobacteria</taxon>
        <taxon>Burkholderiales</taxon>
        <taxon>Sphaerotilaceae</taxon>
        <taxon>Roseateles</taxon>
    </lineage>
</organism>
<dbReference type="InterPro" id="IPR036409">
    <property type="entry name" value="Aldolase_II/adducin_N_sf"/>
</dbReference>
<evidence type="ECO:0000313" key="1">
    <source>
        <dbReference type="EMBL" id="TCU95367.1"/>
    </source>
</evidence>
<dbReference type="EMBL" id="SMBU01000015">
    <property type="protein sequence ID" value="TCU95367.1"/>
    <property type="molecule type" value="Genomic_DNA"/>
</dbReference>
<accession>A0A4R3UX49</accession>
<dbReference type="Gene3D" id="3.40.225.10">
    <property type="entry name" value="Class II aldolase/adducin N-terminal domain"/>
    <property type="match status" value="1"/>
</dbReference>
<protein>
    <submittedName>
        <fullName evidence="1">Ribulose-5-phosphate 4-epimerase/fuculose-1-phosphate aldolase</fullName>
    </submittedName>
</protein>